<evidence type="ECO:0000313" key="1">
    <source>
        <dbReference type="EMBL" id="KAK7289920.1"/>
    </source>
</evidence>
<sequence length="133" mass="14822">MAGLSSPVLERIPTLAAGASCWWWLRVGSNDDQVALLLGCAPSGISRQVVTYSKINDQIISDENSPAISDETRRMRREKEEEILQRMKFMAKENLNLLHPMVTQVILPSAEEINLAQKHNLILNSGLNSSRPP</sequence>
<organism evidence="1 2">
    <name type="scientific">Crotalaria pallida</name>
    <name type="common">Smooth rattlebox</name>
    <name type="synonym">Crotalaria striata</name>
    <dbReference type="NCBI Taxonomy" id="3830"/>
    <lineage>
        <taxon>Eukaryota</taxon>
        <taxon>Viridiplantae</taxon>
        <taxon>Streptophyta</taxon>
        <taxon>Embryophyta</taxon>
        <taxon>Tracheophyta</taxon>
        <taxon>Spermatophyta</taxon>
        <taxon>Magnoliopsida</taxon>
        <taxon>eudicotyledons</taxon>
        <taxon>Gunneridae</taxon>
        <taxon>Pentapetalae</taxon>
        <taxon>rosids</taxon>
        <taxon>fabids</taxon>
        <taxon>Fabales</taxon>
        <taxon>Fabaceae</taxon>
        <taxon>Papilionoideae</taxon>
        <taxon>50 kb inversion clade</taxon>
        <taxon>genistoids sensu lato</taxon>
        <taxon>core genistoids</taxon>
        <taxon>Crotalarieae</taxon>
        <taxon>Crotalaria</taxon>
    </lineage>
</organism>
<dbReference type="AlphaFoldDB" id="A0AAN9J0I9"/>
<evidence type="ECO:0000313" key="2">
    <source>
        <dbReference type="Proteomes" id="UP001372338"/>
    </source>
</evidence>
<comment type="caution">
    <text evidence="1">The sequence shown here is derived from an EMBL/GenBank/DDBJ whole genome shotgun (WGS) entry which is preliminary data.</text>
</comment>
<dbReference type="Proteomes" id="UP001372338">
    <property type="component" value="Unassembled WGS sequence"/>
</dbReference>
<gene>
    <name evidence="1" type="ORF">RIF29_03957</name>
</gene>
<reference evidence="1 2" key="1">
    <citation type="submission" date="2024-01" db="EMBL/GenBank/DDBJ databases">
        <title>The genomes of 5 underutilized Papilionoideae crops provide insights into root nodulation and disease resistanc.</title>
        <authorList>
            <person name="Yuan L."/>
        </authorList>
    </citation>
    <scope>NUCLEOTIDE SEQUENCE [LARGE SCALE GENOMIC DNA]</scope>
    <source>
        <strain evidence="1">ZHUSHIDOU_FW_LH</strain>
        <tissue evidence="1">Leaf</tissue>
    </source>
</reference>
<keyword evidence="2" id="KW-1185">Reference proteome</keyword>
<name>A0AAN9J0I9_CROPI</name>
<protein>
    <submittedName>
        <fullName evidence="1">Uncharacterized protein</fullName>
    </submittedName>
</protein>
<dbReference type="EMBL" id="JAYWIO010000001">
    <property type="protein sequence ID" value="KAK7289920.1"/>
    <property type="molecule type" value="Genomic_DNA"/>
</dbReference>
<proteinExistence type="predicted"/>
<accession>A0AAN9J0I9</accession>